<evidence type="ECO:0000256" key="2">
    <source>
        <dbReference type="ARBA" id="ARBA00022694"/>
    </source>
</evidence>
<comment type="subunit">
    <text evidence="4">Homodimer.</text>
</comment>
<dbReference type="AlphaFoldDB" id="A0A1H3IPE7"/>
<dbReference type="SUPFAM" id="SSF55120">
    <property type="entry name" value="Pseudouridine synthase"/>
    <property type="match status" value="1"/>
</dbReference>
<keyword evidence="10" id="KW-1185">Reference proteome</keyword>
<gene>
    <name evidence="4" type="primary">truA</name>
    <name evidence="9" type="ORF">SAMN05421644_14515</name>
</gene>
<dbReference type="GO" id="GO:0003723">
    <property type="term" value="F:RNA binding"/>
    <property type="evidence" value="ECO:0007669"/>
    <property type="project" value="InterPro"/>
</dbReference>
<reference evidence="10" key="1">
    <citation type="submission" date="2016-10" db="EMBL/GenBank/DDBJ databases">
        <authorList>
            <person name="Varghese N."/>
            <person name="Submissions S."/>
        </authorList>
    </citation>
    <scope>NUCLEOTIDE SEQUENCE [LARGE SCALE GENOMIC DNA]</scope>
    <source>
        <strain evidence="10">DSM 173</strain>
    </source>
</reference>
<comment type="similarity">
    <text evidence="1 4 7">Belongs to the tRNA pseudouridine synthase TruA family.</text>
</comment>
<evidence type="ECO:0000313" key="10">
    <source>
        <dbReference type="Proteomes" id="UP000198672"/>
    </source>
</evidence>
<comment type="caution">
    <text evidence="4">Lacks conserved residue(s) required for the propagation of feature annotation.</text>
</comment>
<sequence>MRPGRIALGVEYDGTHFHGWQTQSGVPSVQAALEAALSRVADHPVIVHCAGRTDTGVHALEQVVHFDTTATRTERSWVLGANVNLPPTVGVRWAHPVTADFHARFSAQARHYRYQILARRTRSPLQRDRAVWVHEALDLDRMRTAAVALVGEHDFSSFRAVGCQAKSPIRCVRYLELSEHDGLIVLAIGANGFLHHMVRNIAGVLMAIGRGEASPDWTRELLAVRDRRLGGVTAPPHGLYFVRADYPADFHLPQSENAHPLQRLKND</sequence>
<comment type="catalytic activity">
    <reaction evidence="4 7">
        <text>uridine(38/39/40) in tRNA = pseudouridine(38/39/40) in tRNA</text>
        <dbReference type="Rhea" id="RHEA:22376"/>
        <dbReference type="Rhea" id="RHEA-COMP:10085"/>
        <dbReference type="Rhea" id="RHEA-COMP:10087"/>
        <dbReference type="ChEBI" id="CHEBI:65314"/>
        <dbReference type="ChEBI" id="CHEBI:65315"/>
        <dbReference type="EC" id="5.4.99.12"/>
    </reaction>
</comment>
<comment type="function">
    <text evidence="4">Formation of pseudouridine at positions 38, 39 and 40 in the anticodon stem and loop of transfer RNAs.</text>
</comment>
<dbReference type="PIRSF" id="PIRSF001430">
    <property type="entry name" value="tRNA_psdUrid_synth"/>
    <property type="match status" value="1"/>
</dbReference>
<accession>A0A1H3IPE7</accession>
<dbReference type="NCBIfam" id="TIGR00071">
    <property type="entry name" value="hisT_truA"/>
    <property type="match status" value="1"/>
</dbReference>
<dbReference type="InterPro" id="IPR020103">
    <property type="entry name" value="PsdUridine_synth_cat_dom_sf"/>
</dbReference>
<dbReference type="Proteomes" id="UP000198672">
    <property type="component" value="Unassembled WGS sequence"/>
</dbReference>
<dbReference type="GO" id="GO:0160147">
    <property type="term" value="F:tRNA pseudouridine(38-40) synthase activity"/>
    <property type="evidence" value="ECO:0007669"/>
    <property type="project" value="UniProtKB-EC"/>
</dbReference>
<evidence type="ECO:0000256" key="1">
    <source>
        <dbReference type="ARBA" id="ARBA00009375"/>
    </source>
</evidence>
<feature type="domain" description="Pseudouridine synthase I TruA alpha/beta" evidence="8">
    <location>
        <begin position="145"/>
        <end position="247"/>
    </location>
</feature>
<dbReference type="InterPro" id="IPR001406">
    <property type="entry name" value="PsdUridine_synth_TruA"/>
</dbReference>
<dbReference type="HAMAP" id="MF_00171">
    <property type="entry name" value="TruA"/>
    <property type="match status" value="1"/>
</dbReference>
<dbReference type="PANTHER" id="PTHR11142">
    <property type="entry name" value="PSEUDOURIDYLATE SYNTHASE"/>
    <property type="match status" value="1"/>
</dbReference>
<evidence type="ECO:0000256" key="4">
    <source>
        <dbReference type="HAMAP-Rule" id="MF_00171"/>
    </source>
</evidence>
<dbReference type="STRING" id="61595.SAMN05421644_14515"/>
<evidence type="ECO:0000256" key="3">
    <source>
        <dbReference type="ARBA" id="ARBA00023235"/>
    </source>
</evidence>
<dbReference type="FunFam" id="3.30.70.580:FF:000001">
    <property type="entry name" value="tRNA pseudouridine synthase A"/>
    <property type="match status" value="1"/>
</dbReference>
<evidence type="ECO:0000256" key="6">
    <source>
        <dbReference type="PIRSR" id="PIRSR001430-2"/>
    </source>
</evidence>
<evidence type="ECO:0000313" key="9">
    <source>
        <dbReference type="EMBL" id="SDY28704.1"/>
    </source>
</evidence>
<evidence type="ECO:0000256" key="5">
    <source>
        <dbReference type="PIRSR" id="PIRSR001430-1"/>
    </source>
</evidence>
<feature type="domain" description="Pseudouridine synthase I TruA alpha/beta" evidence="8">
    <location>
        <begin position="11"/>
        <end position="105"/>
    </location>
</feature>
<keyword evidence="2 4" id="KW-0819">tRNA processing</keyword>
<dbReference type="CDD" id="cd02570">
    <property type="entry name" value="PseudoU_synth_EcTruA"/>
    <property type="match status" value="1"/>
</dbReference>
<dbReference type="InterPro" id="IPR020094">
    <property type="entry name" value="TruA/RsuA/RluB/E/F_N"/>
</dbReference>
<dbReference type="Gene3D" id="3.30.70.580">
    <property type="entry name" value="Pseudouridine synthase I, catalytic domain, N-terminal subdomain"/>
    <property type="match status" value="1"/>
</dbReference>
<feature type="binding site" evidence="4 6">
    <location>
        <position position="112"/>
    </location>
    <ligand>
        <name>substrate</name>
    </ligand>
</feature>
<feature type="active site" description="Nucleophile" evidence="4 5">
    <location>
        <position position="54"/>
    </location>
</feature>
<keyword evidence="3 4" id="KW-0413">Isomerase</keyword>
<dbReference type="EC" id="5.4.99.12" evidence="4"/>
<evidence type="ECO:0000259" key="8">
    <source>
        <dbReference type="Pfam" id="PF01416"/>
    </source>
</evidence>
<dbReference type="EMBL" id="FNOW01000045">
    <property type="protein sequence ID" value="SDY28704.1"/>
    <property type="molecule type" value="Genomic_DNA"/>
</dbReference>
<name>A0A1H3IPE7_ALLWA</name>
<dbReference type="GO" id="GO:0031119">
    <property type="term" value="P:tRNA pseudouridine synthesis"/>
    <property type="evidence" value="ECO:0007669"/>
    <property type="project" value="UniProtKB-UniRule"/>
</dbReference>
<proteinExistence type="inferred from homology"/>
<organism evidence="9 10">
    <name type="scientific">Allochromatium warmingii</name>
    <name type="common">Chromatium warmingii</name>
    <dbReference type="NCBI Taxonomy" id="61595"/>
    <lineage>
        <taxon>Bacteria</taxon>
        <taxon>Pseudomonadati</taxon>
        <taxon>Pseudomonadota</taxon>
        <taxon>Gammaproteobacteria</taxon>
        <taxon>Chromatiales</taxon>
        <taxon>Chromatiaceae</taxon>
        <taxon>Allochromatium</taxon>
    </lineage>
</organism>
<dbReference type="RefSeq" id="WP_245709358.1">
    <property type="nucleotide sequence ID" value="NZ_FNOW01000045.1"/>
</dbReference>
<dbReference type="PANTHER" id="PTHR11142:SF0">
    <property type="entry name" value="TRNA PSEUDOURIDINE SYNTHASE-LIKE 1"/>
    <property type="match status" value="1"/>
</dbReference>
<dbReference type="InterPro" id="IPR020097">
    <property type="entry name" value="PsdUridine_synth_TruA_a/b_dom"/>
</dbReference>
<evidence type="ECO:0000256" key="7">
    <source>
        <dbReference type="RuleBase" id="RU003792"/>
    </source>
</evidence>
<dbReference type="InterPro" id="IPR020095">
    <property type="entry name" value="PsdUridine_synth_TruA_C"/>
</dbReference>
<dbReference type="Gene3D" id="3.30.70.660">
    <property type="entry name" value="Pseudouridine synthase I, catalytic domain, C-terminal subdomain"/>
    <property type="match status" value="1"/>
</dbReference>
<dbReference type="Pfam" id="PF01416">
    <property type="entry name" value="PseudoU_synth_1"/>
    <property type="match status" value="2"/>
</dbReference>
<protein>
    <recommendedName>
        <fullName evidence="4">tRNA pseudouridine synthase A</fullName>
        <ecNumber evidence="4">5.4.99.12</ecNumber>
    </recommendedName>
    <alternativeName>
        <fullName evidence="4">tRNA pseudouridine(38-40) synthase</fullName>
    </alternativeName>
    <alternativeName>
        <fullName evidence="4">tRNA pseudouridylate synthase I</fullName>
    </alternativeName>
    <alternativeName>
        <fullName evidence="4">tRNA-uridine isomerase I</fullName>
    </alternativeName>
</protein>